<name>A0A8J7DYT8_9CYAN</name>
<dbReference type="InterPro" id="IPR009100">
    <property type="entry name" value="AcylCoA_DH/oxidase_NM_dom_sf"/>
</dbReference>
<organism evidence="5 6">
    <name type="scientific">Lusitaniella coriacea LEGE 07157</name>
    <dbReference type="NCBI Taxonomy" id="945747"/>
    <lineage>
        <taxon>Bacteria</taxon>
        <taxon>Bacillati</taxon>
        <taxon>Cyanobacteriota</taxon>
        <taxon>Cyanophyceae</taxon>
        <taxon>Spirulinales</taxon>
        <taxon>Lusitaniellaceae</taxon>
        <taxon>Lusitaniella</taxon>
    </lineage>
</organism>
<accession>A0A8J7DYT8</accession>
<dbReference type="PANTHER" id="PTHR43884">
    <property type="entry name" value="ACYL-COA DEHYDROGENASE"/>
    <property type="match status" value="1"/>
</dbReference>
<dbReference type="InterPro" id="IPR036250">
    <property type="entry name" value="AcylCo_DH-like_C"/>
</dbReference>
<dbReference type="PANTHER" id="PTHR43884:SF12">
    <property type="entry name" value="ISOVALERYL-COA DEHYDROGENASE, MITOCHONDRIAL-RELATED"/>
    <property type="match status" value="1"/>
</dbReference>
<dbReference type="PIRSF" id="PIRSF016578">
    <property type="entry name" value="HsaA"/>
    <property type="match status" value="1"/>
</dbReference>
<evidence type="ECO:0000313" key="6">
    <source>
        <dbReference type="Proteomes" id="UP000654482"/>
    </source>
</evidence>
<dbReference type="InterPro" id="IPR037069">
    <property type="entry name" value="AcylCoA_DH/ox_N_sf"/>
</dbReference>
<protein>
    <submittedName>
        <fullName evidence="5">Acyl-CoA dehydrogenase family protein</fullName>
    </submittedName>
</protein>
<dbReference type="AlphaFoldDB" id="A0A8J7DYT8"/>
<dbReference type="Proteomes" id="UP000654482">
    <property type="component" value="Unassembled WGS sequence"/>
</dbReference>
<dbReference type="Gene3D" id="1.10.540.10">
    <property type="entry name" value="Acyl-CoA dehydrogenase/oxidase, N-terminal domain"/>
    <property type="match status" value="1"/>
</dbReference>
<dbReference type="InterPro" id="IPR013107">
    <property type="entry name" value="Acyl-CoA_DH_C"/>
</dbReference>
<dbReference type="SUPFAM" id="SSF56645">
    <property type="entry name" value="Acyl-CoA dehydrogenase NM domain-like"/>
    <property type="match status" value="1"/>
</dbReference>
<evidence type="ECO:0000259" key="4">
    <source>
        <dbReference type="Pfam" id="PF08028"/>
    </source>
</evidence>
<sequence>MTTSPYARPANSQRDRPKGLSHQLADRLTQLLEAATDIADFAADRAAAIDRPGEFPAEEFGRLRDFKLLSAPLHSSFGGVGLGFQAEQTQTLLQILQQIGRGNLSLGRVYEGHVNGLQLIQTFATPQQVQRFAQDARDGRIFGVWNAEAKDGIKITPLDDGRYQLEGCKTFCSGCDYVSRPFVSGTLPDGGWQMCVVPMEQVRVQVDPDWWQPSGMRASASYKVDFSGVILTDDDLIGQPGDYFRQPWLTAGVVRFAAVQLGGAEALLDTTRTYLQGMGRTDHPHQQARLGQMAIALEQGNLWLRGCAAQIECYSPIFGGLPHESPGNASQLVAYANMVRTAIEQICMDTMQLAERCIGTRGLLPPHPAERIIRDLTLYLRQPAFDVALTGVGEYALSQECPSRQMWS</sequence>
<dbReference type="Gene3D" id="1.20.140.10">
    <property type="entry name" value="Butyryl-CoA Dehydrogenase, subunit A, domain 3"/>
    <property type="match status" value="1"/>
</dbReference>
<feature type="domain" description="Acyl-CoA dehydrogenase C-terminal" evidence="4">
    <location>
        <begin position="256"/>
        <end position="377"/>
    </location>
</feature>
<evidence type="ECO:0000259" key="3">
    <source>
        <dbReference type="Pfam" id="PF02771"/>
    </source>
</evidence>
<keyword evidence="6" id="KW-1185">Reference proteome</keyword>
<dbReference type="EMBL" id="JADEWZ010000036">
    <property type="protein sequence ID" value="MBE9118041.1"/>
    <property type="molecule type" value="Genomic_DNA"/>
</dbReference>
<dbReference type="InterPro" id="IPR013786">
    <property type="entry name" value="AcylCoA_DH/ox_N"/>
</dbReference>
<feature type="domain" description="Acyl-CoA dehydrogenase/oxidase N-terminal" evidence="3">
    <location>
        <begin position="33"/>
        <end position="135"/>
    </location>
</feature>
<dbReference type="Pfam" id="PF02771">
    <property type="entry name" value="Acyl-CoA_dh_N"/>
    <property type="match status" value="1"/>
</dbReference>
<comment type="caution">
    <text evidence="5">The sequence shown here is derived from an EMBL/GenBank/DDBJ whole genome shotgun (WGS) entry which is preliminary data.</text>
</comment>
<dbReference type="Pfam" id="PF08028">
    <property type="entry name" value="Acyl-CoA_dh_2"/>
    <property type="match status" value="1"/>
</dbReference>
<evidence type="ECO:0000256" key="2">
    <source>
        <dbReference type="SAM" id="MobiDB-lite"/>
    </source>
</evidence>
<gene>
    <name evidence="5" type="ORF">IQ249_19275</name>
</gene>
<proteinExistence type="predicted"/>
<dbReference type="SUPFAM" id="SSF47203">
    <property type="entry name" value="Acyl-CoA dehydrogenase C-terminal domain-like"/>
    <property type="match status" value="1"/>
</dbReference>
<dbReference type="InterPro" id="IPR046373">
    <property type="entry name" value="Acyl-CoA_Oxase/DH_mid-dom_sf"/>
</dbReference>
<reference evidence="5" key="1">
    <citation type="submission" date="2020-10" db="EMBL/GenBank/DDBJ databases">
        <authorList>
            <person name="Castelo-Branco R."/>
            <person name="Eusebio N."/>
            <person name="Adriana R."/>
            <person name="Vieira A."/>
            <person name="Brugerolle De Fraissinette N."/>
            <person name="Rezende De Castro R."/>
            <person name="Schneider M.P."/>
            <person name="Vasconcelos V."/>
            <person name="Leao P.N."/>
        </authorList>
    </citation>
    <scope>NUCLEOTIDE SEQUENCE</scope>
    <source>
        <strain evidence="5">LEGE 07157</strain>
    </source>
</reference>
<dbReference type="Gene3D" id="2.40.110.10">
    <property type="entry name" value="Butyryl-CoA Dehydrogenase, subunit A, domain 2"/>
    <property type="match status" value="1"/>
</dbReference>
<dbReference type="GO" id="GO:0003995">
    <property type="term" value="F:acyl-CoA dehydrogenase activity"/>
    <property type="evidence" value="ECO:0007669"/>
    <property type="project" value="TreeGrafter"/>
</dbReference>
<keyword evidence="1" id="KW-0560">Oxidoreductase</keyword>
<dbReference type="GO" id="GO:0050660">
    <property type="term" value="F:flavin adenine dinucleotide binding"/>
    <property type="evidence" value="ECO:0007669"/>
    <property type="project" value="InterPro"/>
</dbReference>
<evidence type="ECO:0000256" key="1">
    <source>
        <dbReference type="ARBA" id="ARBA00023002"/>
    </source>
</evidence>
<feature type="region of interest" description="Disordered" evidence="2">
    <location>
        <begin position="1"/>
        <end position="20"/>
    </location>
</feature>
<evidence type="ECO:0000313" key="5">
    <source>
        <dbReference type="EMBL" id="MBE9118041.1"/>
    </source>
</evidence>